<dbReference type="Gene3D" id="3.40.50.80">
    <property type="entry name" value="Nucleotide-binding domain of ferredoxin-NADP reductase (FNR) module"/>
    <property type="match status" value="1"/>
</dbReference>
<organism evidence="3 4">
    <name type="scientific">Weeksella virosa (strain ATCC 43766 / DSM 16922 / JCM 21250 / CCUG 30538 / CDC 9751 / IAM 14551 / NBRC 16016 / NCTC 11634 / CL345/78)</name>
    <dbReference type="NCBI Taxonomy" id="865938"/>
    <lineage>
        <taxon>Bacteria</taxon>
        <taxon>Pseudomonadati</taxon>
        <taxon>Bacteroidota</taxon>
        <taxon>Flavobacteriia</taxon>
        <taxon>Flavobacteriales</taxon>
        <taxon>Weeksellaceae</taxon>
        <taxon>Weeksella</taxon>
    </lineage>
</organism>
<proteinExistence type="inferred from homology"/>
<evidence type="ECO:0000313" key="3">
    <source>
        <dbReference type="EMBL" id="ADX67750.1"/>
    </source>
</evidence>
<dbReference type="HOGENOM" id="CLU_040923_3_1_10"/>
<dbReference type="InterPro" id="IPR039374">
    <property type="entry name" value="SIP_fam"/>
</dbReference>
<dbReference type="OrthoDB" id="9814826at2"/>
<dbReference type="AlphaFoldDB" id="F0P260"/>
<dbReference type="EMBL" id="CP002455">
    <property type="protein sequence ID" value="ADX67750.1"/>
    <property type="molecule type" value="Genomic_DNA"/>
</dbReference>
<evidence type="ECO:0000256" key="1">
    <source>
        <dbReference type="ARBA" id="ARBA00035644"/>
    </source>
</evidence>
<feature type="domain" description="FAD-binding FR-type" evidence="2">
    <location>
        <begin position="6"/>
        <end position="135"/>
    </location>
</feature>
<dbReference type="eggNOG" id="COG2375">
    <property type="taxonomic scope" value="Bacteria"/>
</dbReference>
<dbReference type="InterPro" id="IPR007037">
    <property type="entry name" value="SIP_rossman_dom"/>
</dbReference>
<evidence type="ECO:0000259" key="2">
    <source>
        <dbReference type="PROSITE" id="PS51384"/>
    </source>
</evidence>
<keyword evidence="4" id="KW-1185">Reference proteome</keyword>
<dbReference type="Proteomes" id="UP000008641">
    <property type="component" value="Chromosome"/>
</dbReference>
<gene>
    <name evidence="3" type="ordered locus">Weevi_1041</name>
</gene>
<dbReference type="Pfam" id="PF08021">
    <property type="entry name" value="FAD_binding_9"/>
    <property type="match status" value="1"/>
</dbReference>
<dbReference type="InterPro" id="IPR039261">
    <property type="entry name" value="FNR_nucleotide-bd"/>
</dbReference>
<dbReference type="PROSITE" id="PS51384">
    <property type="entry name" value="FAD_FR"/>
    <property type="match status" value="1"/>
</dbReference>
<protein>
    <submittedName>
        <fullName evidence="3">Siderophore-interacting protein</fullName>
    </submittedName>
</protein>
<sequence>MNKPKIARKEFELVGKEYITPHYIRVTLQCDDISPYANCTLGVNNKIMIPPTGVDRVYFPTLTKKGFDHTSVEEHLRPIIRTYTHRYIDLEKNQLQIDFVHHGENGPASAWAIHAEKGDKIGVVMKAQKTELCPPADWYFLIGDATAIPVIASILESLPQDAKGIVLLETPTKEDEQNLQKPDGITIKWLHNLHPEKGSELAKIAQQHTIPSIENKFAYVAAEFSTVKVLRNYFRKELGWTRDELYAYSYWKAGFAEDKSVTSREEEKNSFE</sequence>
<dbReference type="KEGG" id="wvi:Weevi_1041"/>
<dbReference type="GO" id="GO:0016491">
    <property type="term" value="F:oxidoreductase activity"/>
    <property type="evidence" value="ECO:0007669"/>
    <property type="project" value="InterPro"/>
</dbReference>
<dbReference type="SUPFAM" id="SSF63380">
    <property type="entry name" value="Riboflavin synthase domain-like"/>
    <property type="match status" value="1"/>
</dbReference>
<accession>F0P260</accession>
<name>F0P260_WEEVC</name>
<dbReference type="Pfam" id="PF04954">
    <property type="entry name" value="SIP"/>
    <property type="match status" value="1"/>
</dbReference>
<reference evidence="3 4" key="1">
    <citation type="journal article" date="2011" name="Stand. Genomic Sci.">
        <title>Complete genome sequence of Weeksella virosa type strain (9751).</title>
        <authorList>
            <person name="Lang E."/>
            <person name="Teshima H."/>
            <person name="Lucas S."/>
            <person name="Lapidus A."/>
            <person name="Hammon N."/>
            <person name="Deshpande S."/>
            <person name="Nolan M."/>
            <person name="Cheng J.F."/>
            <person name="Pitluck S."/>
            <person name="Liolios K."/>
            <person name="Pagani I."/>
            <person name="Mikhailova N."/>
            <person name="Ivanova N."/>
            <person name="Mavromatis K."/>
            <person name="Pati A."/>
            <person name="Tapia R."/>
            <person name="Han C."/>
            <person name="Goodwin L."/>
            <person name="Chen A."/>
            <person name="Palaniappan K."/>
            <person name="Land M."/>
            <person name="Hauser L."/>
            <person name="Chang Y.J."/>
            <person name="Jeffries C.D."/>
            <person name="Brambilla E.M."/>
            <person name="Kopitz M."/>
            <person name="Rohde M."/>
            <person name="Goker M."/>
            <person name="Tindall B.J."/>
            <person name="Detter J.C."/>
            <person name="Woyke T."/>
            <person name="Bristow J."/>
            <person name="Eisen J.A."/>
            <person name="Markowitz V."/>
            <person name="Hugenholtz P."/>
            <person name="Klenk H.P."/>
            <person name="Kyrpides N.C."/>
        </authorList>
    </citation>
    <scope>NUCLEOTIDE SEQUENCE [LARGE SCALE GENOMIC DNA]</scope>
    <source>
        <strain evidence="4">ATCC 43766 / DSM 16922 / JCM 21250 / NBRC 16016 / NCTC 11634 / CL345/78</strain>
    </source>
</reference>
<reference evidence="4" key="2">
    <citation type="journal article" date="2011" name="Stand. Genomic Sci.">
        <title>Complete genome sequence of Weeksella virosa type strain (9751T).</title>
        <authorList>
            <person name="Lang E."/>
            <person name="Teshima H."/>
            <person name="Lucas S."/>
            <person name="Lapidus A."/>
            <person name="Hammon N."/>
            <person name="Deshpande S."/>
            <person name="Nolan M."/>
            <person name="Cheng J."/>
            <person name="Pitluck S."/>
            <person name="Liolios K."/>
            <person name="Pagani I."/>
            <person name="Mikhailova N."/>
            <person name="Ivanova N."/>
            <person name="Mavromatis K."/>
            <person name="Pati A."/>
            <person name="Tapia R."/>
            <person name="Han C."/>
            <person name="Goodwin L."/>
            <person name="Chen A."/>
            <person name="Palaniappan K."/>
            <person name="Land M."/>
            <person name="Hauser L."/>
            <person name="Chang Y."/>
            <person name="Jeffries C."/>
            <person name="Brambilla E."/>
            <person name="Kopitz M."/>
            <person name="Rohde M."/>
            <person name="Goker M."/>
            <person name="Tindall B."/>
            <person name="Detter J."/>
            <person name="Woyke T."/>
            <person name="Bristow J."/>
            <person name="Eisen J."/>
            <person name="Markowitz V."/>
            <person name="Hugenholtz P."/>
            <person name="Klenk H."/>
            <person name="Kyrpides N."/>
        </authorList>
    </citation>
    <scope>NUCLEOTIDE SEQUENCE [LARGE SCALE GENOMIC DNA]</scope>
    <source>
        <strain evidence="4">ATCC 43766 / DSM 16922 / JCM 21250 / NBRC 16016 / NCTC 11634 / CL345/78</strain>
    </source>
</reference>
<dbReference type="InterPro" id="IPR013113">
    <property type="entry name" value="SIP_FAD-bd"/>
</dbReference>
<dbReference type="InterPro" id="IPR017927">
    <property type="entry name" value="FAD-bd_FR_type"/>
</dbReference>
<dbReference type="PANTHER" id="PTHR30157:SF0">
    <property type="entry name" value="NADPH-DEPENDENT FERRIC-CHELATE REDUCTASE"/>
    <property type="match status" value="1"/>
</dbReference>
<evidence type="ECO:0000313" key="4">
    <source>
        <dbReference type="Proteomes" id="UP000008641"/>
    </source>
</evidence>
<dbReference type="STRING" id="865938.Weevi_1041"/>
<dbReference type="InterPro" id="IPR017938">
    <property type="entry name" value="Riboflavin_synthase-like_b-brl"/>
</dbReference>
<dbReference type="PANTHER" id="PTHR30157">
    <property type="entry name" value="FERRIC REDUCTASE, NADPH-DEPENDENT"/>
    <property type="match status" value="1"/>
</dbReference>
<dbReference type="Gene3D" id="2.40.30.10">
    <property type="entry name" value="Translation factors"/>
    <property type="match status" value="1"/>
</dbReference>
<dbReference type="RefSeq" id="WP_013598140.1">
    <property type="nucleotide sequence ID" value="NC_015144.1"/>
</dbReference>
<dbReference type="CDD" id="cd06193">
    <property type="entry name" value="siderophore_interacting"/>
    <property type="match status" value="1"/>
</dbReference>
<comment type="similarity">
    <text evidence="1">Belongs to the SIP oxidoreductase family.</text>
</comment>